<dbReference type="InterPro" id="IPR006626">
    <property type="entry name" value="PbH1"/>
</dbReference>
<evidence type="ECO:0000313" key="11">
    <source>
        <dbReference type="Proteomes" id="UP000650582"/>
    </source>
</evidence>
<keyword evidence="4" id="KW-0479">Metal-binding</keyword>
<comment type="cofactor">
    <cofactor evidence="1">
        <name>Ca(2+)</name>
        <dbReference type="ChEBI" id="CHEBI:29108"/>
    </cofactor>
</comment>
<dbReference type="EMBL" id="JACYCC010000039">
    <property type="protein sequence ID" value="KAF8678035.1"/>
    <property type="molecule type" value="Genomic_DNA"/>
</dbReference>
<name>A0A8H7H746_9AGAM</name>
<dbReference type="SUPFAM" id="SSF51126">
    <property type="entry name" value="Pectin lyase-like"/>
    <property type="match status" value="1"/>
</dbReference>
<keyword evidence="6" id="KW-0106">Calcium</keyword>
<evidence type="ECO:0000256" key="8">
    <source>
        <dbReference type="ARBA" id="ARBA00038263"/>
    </source>
</evidence>
<dbReference type="Gene3D" id="2.160.20.10">
    <property type="entry name" value="Single-stranded right-handed beta-helix, Pectin lyase-like"/>
    <property type="match status" value="1"/>
</dbReference>
<dbReference type="InterPro" id="IPR011050">
    <property type="entry name" value="Pectin_lyase_fold/virulence"/>
</dbReference>
<comment type="similarity">
    <text evidence="8">Belongs to the polysaccharide lyase 9 family.</text>
</comment>
<evidence type="ECO:0000259" key="9">
    <source>
        <dbReference type="Pfam" id="PF22842"/>
    </source>
</evidence>
<protein>
    <submittedName>
        <fullName evidence="10">Chondroitinase B</fullName>
    </submittedName>
</protein>
<proteinExistence type="inferred from homology"/>
<comment type="caution">
    <text evidence="10">The sequence shown here is derived from an EMBL/GenBank/DDBJ whole genome shotgun (WGS) entry which is preliminary data.</text>
</comment>
<dbReference type="PANTHER" id="PTHR40088">
    <property type="entry name" value="PECTATE LYASE (EUROFUNG)"/>
    <property type="match status" value="1"/>
</dbReference>
<feature type="domain" description="Pel9A-like right handed beta-helix region" evidence="9">
    <location>
        <begin position="143"/>
        <end position="306"/>
    </location>
</feature>
<dbReference type="InterPro" id="IPR012334">
    <property type="entry name" value="Pectin_lyas_fold"/>
</dbReference>
<evidence type="ECO:0000256" key="6">
    <source>
        <dbReference type="ARBA" id="ARBA00022837"/>
    </source>
</evidence>
<comment type="subcellular location">
    <subcellularLocation>
        <location evidence="2">Secreted</location>
    </subcellularLocation>
</comment>
<keyword evidence="5" id="KW-0732">Signal</keyword>
<gene>
    <name evidence="10" type="ORF">RHS04_05413</name>
</gene>
<accession>A0A8H7H746</accession>
<dbReference type="GO" id="GO:0005576">
    <property type="term" value="C:extracellular region"/>
    <property type="evidence" value="ECO:0007669"/>
    <property type="project" value="UniProtKB-SubCell"/>
</dbReference>
<evidence type="ECO:0000256" key="2">
    <source>
        <dbReference type="ARBA" id="ARBA00004613"/>
    </source>
</evidence>
<evidence type="ECO:0000313" key="10">
    <source>
        <dbReference type="EMBL" id="KAF8678035.1"/>
    </source>
</evidence>
<dbReference type="InterPro" id="IPR052052">
    <property type="entry name" value="Polysaccharide_Lyase_9"/>
</dbReference>
<organism evidence="10 11">
    <name type="scientific">Rhizoctonia solani</name>
    <dbReference type="NCBI Taxonomy" id="456999"/>
    <lineage>
        <taxon>Eukaryota</taxon>
        <taxon>Fungi</taxon>
        <taxon>Dikarya</taxon>
        <taxon>Basidiomycota</taxon>
        <taxon>Agaricomycotina</taxon>
        <taxon>Agaricomycetes</taxon>
        <taxon>Cantharellales</taxon>
        <taxon>Ceratobasidiaceae</taxon>
        <taxon>Rhizoctonia</taxon>
    </lineage>
</organism>
<dbReference type="AlphaFoldDB" id="A0A8H7H746"/>
<keyword evidence="7" id="KW-0456">Lyase</keyword>
<dbReference type="InterPro" id="IPR053868">
    <property type="entry name" value="Pel9A-like_beta_helix"/>
</dbReference>
<evidence type="ECO:0000256" key="7">
    <source>
        <dbReference type="ARBA" id="ARBA00023239"/>
    </source>
</evidence>
<evidence type="ECO:0000256" key="3">
    <source>
        <dbReference type="ARBA" id="ARBA00022525"/>
    </source>
</evidence>
<dbReference type="Proteomes" id="UP000650582">
    <property type="component" value="Unassembled WGS sequence"/>
</dbReference>
<dbReference type="Pfam" id="PF22842">
    <property type="entry name" value="Pel9A-like_beta_helix"/>
    <property type="match status" value="2"/>
</dbReference>
<feature type="domain" description="Pel9A-like right handed beta-helix region" evidence="9">
    <location>
        <begin position="23"/>
        <end position="85"/>
    </location>
</feature>
<dbReference type="SMART" id="SM00710">
    <property type="entry name" value="PbH1"/>
    <property type="match status" value="5"/>
</dbReference>
<dbReference type="PANTHER" id="PTHR40088:SF1">
    <property type="entry name" value="PECTATE LYASE PEL9"/>
    <property type="match status" value="1"/>
</dbReference>
<sequence length="438" mass="46663">MGNSGSVIAPRSVPALIEKRATAIYVSPSGSDSNAGTLDAPLKSIQTAINKAVAGDTIYLRGGTYSLTTNLQITKNGTASAKYTLTNYQSEKVTIDGEGLPYTPAELGGSIPNKDRGILHIEGSYWRFIGLELINGPYGVFSRDASNNYYERISAHDNYETGLQIQGAASNNIVVNVDSYNNRDPRKNGESADGIGIKEGSGTGNVIRGSRFWNNVDDGLDFWEFLSPVTVENCYSWGNGFNRQNRWGFSPFEGDGNGYKLGGGAKDTPVAHVVKNSIAWNNAAGGFVDNTQPGKMQISRNTAWNNIGGSGFDFADSSAAVTGNASATIKPISASLLTMCSQIGLYNKNNYLSGSGSASGNSWQSGTWSNSSFKSVDSSILTGPRNLTGGIIPSNFLLPTSGAAIGANKPYLLRLTRQKEKLIKLGVAWNMRLCGHED</sequence>
<dbReference type="GO" id="GO:0046872">
    <property type="term" value="F:metal ion binding"/>
    <property type="evidence" value="ECO:0007669"/>
    <property type="project" value="UniProtKB-KW"/>
</dbReference>
<evidence type="ECO:0000256" key="4">
    <source>
        <dbReference type="ARBA" id="ARBA00022723"/>
    </source>
</evidence>
<reference evidence="10" key="1">
    <citation type="submission" date="2020-09" db="EMBL/GenBank/DDBJ databases">
        <title>Comparative genome analyses of four rice-infecting Rhizoctonia solani isolates reveal extensive enrichment of homogalacturonan modification genes.</title>
        <authorList>
            <person name="Lee D.-Y."/>
            <person name="Jeon J."/>
            <person name="Kim K.-T."/>
            <person name="Cheong K."/>
            <person name="Song H."/>
            <person name="Choi G."/>
            <person name="Ko J."/>
            <person name="Opiyo S.O."/>
            <person name="Zuo S."/>
            <person name="Madhav S."/>
            <person name="Lee Y.-H."/>
            <person name="Wang G.-L."/>
        </authorList>
    </citation>
    <scope>NUCLEOTIDE SEQUENCE</scope>
    <source>
        <strain evidence="10">AG1-IA YN-7</strain>
    </source>
</reference>
<dbReference type="GO" id="GO:0016837">
    <property type="term" value="F:carbon-oxygen lyase activity, acting on polysaccharides"/>
    <property type="evidence" value="ECO:0007669"/>
    <property type="project" value="TreeGrafter"/>
</dbReference>
<evidence type="ECO:0000256" key="1">
    <source>
        <dbReference type="ARBA" id="ARBA00001913"/>
    </source>
</evidence>
<evidence type="ECO:0000256" key="5">
    <source>
        <dbReference type="ARBA" id="ARBA00022729"/>
    </source>
</evidence>
<keyword evidence="3" id="KW-0964">Secreted</keyword>